<dbReference type="InterPro" id="IPR050226">
    <property type="entry name" value="NagZ_Beta-hexosaminidase"/>
</dbReference>
<dbReference type="EMBL" id="AQPN01000143">
    <property type="protein sequence ID" value="EOR92791.1"/>
    <property type="molecule type" value="Genomic_DNA"/>
</dbReference>
<evidence type="ECO:0000256" key="3">
    <source>
        <dbReference type="ARBA" id="ARBA00012663"/>
    </source>
</evidence>
<organism evidence="8 9">
    <name type="scientific">Arcticibacter svalbardensis MN12-7</name>
    <dbReference type="NCBI Taxonomy" id="1150600"/>
    <lineage>
        <taxon>Bacteria</taxon>
        <taxon>Pseudomonadati</taxon>
        <taxon>Bacteroidota</taxon>
        <taxon>Sphingobacteriia</taxon>
        <taxon>Sphingobacteriales</taxon>
        <taxon>Sphingobacteriaceae</taxon>
        <taxon>Arcticibacter</taxon>
    </lineage>
</organism>
<dbReference type="SUPFAM" id="SSF51445">
    <property type="entry name" value="(Trans)glycosidases"/>
    <property type="match status" value="1"/>
</dbReference>
<evidence type="ECO:0000256" key="1">
    <source>
        <dbReference type="ARBA" id="ARBA00001231"/>
    </source>
</evidence>
<reference evidence="8 9" key="1">
    <citation type="journal article" date="2013" name="Genome Announc.">
        <title>Draft Genome Sequence of Arcticibacter svalbardensis Strain MN12-7T, a Member of the Family Sphingobacteriaceae Isolated from an Arctic Soil Sample.</title>
        <authorList>
            <person name="Shivaji S."/>
            <person name="Ara S."/>
            <person name="Prasad S."/>
            <person name="Manasa B.P."/>
            <person name="Begum Z."/>
            <person name="Singh A."/>
            <person name="Kumar Pinnaka A."/>
        </authorList>
    </citation>
    <scope>NUCLEOTIDE SEQUENCE [LARGE SCALE GENOMIC DNA]</scope>
    <source>
        <strain evidence="8 9">MN12-7</strain>
    </source>
</reference>
<name>R9GM75_9SPHI</name>
<comment type="catalytic activity">
    <reaction evidence="1">
        <text>Hydrolysis of terminal non-reducing N-acetyl-D-hexosamine residues in N-acetyl-beta-D-hexosaminides.</text>
        <dbReference type="EC" id="3.2.1.52"/>
    </reaction>
</comment>
<dbReference type="InterPro" id="IPR036962">
    <property type="entry name" value="Glyco_hydro_3_N_sf"/>
</dbReference>
<evidence type="ECO:0000259" key="7">
    <source>
        <dbReference type="Pfam" id="PF00933"/>
    </source>
</evidence>
<dbReference type="OrthoDB" id="9805821at2"/>
<evidence type="ECO:0000313" key="8">
    <source>
        <dbReference type="EMBL" id="EOR92791.1"/>
    </source>
</evidence>
<dbReference type="RefSeq" id="WP_016197292.1">
    <property type="nucleotide sequence ID" value="NZ_AQPN01000143.1"/>
</dbReference>
<feature type="signal peptide" evidence="6">
    <location>
        <begin position="1"/>
        <end position="18"/>
    </location>
</feature>
<feature type="chain" id="PRO_5004481895" description="beta-N-acetylhexosaminidase" evidence="6">
    <location>
        <begin position="19"/>
        <end position="403"/>
    </location>
</feature>
<dbReference type="EC" id="3.2.1.52" evidence="3"/>
<dbReference type="PRINTS" id="PR00133">
    <property type="entry name" value="GLHYDRLASE3"/>
</dbReference>
<dbReference type="PANTHER" id="PTHR30480:SF13">
    <property type="entry name" value="BETA-HEXOSAMINIDASE"/>
    <property type="match status" value="1"/>
</dbReference>
<dbReference type="PATRIC" id="fig|1150600.3.peg.4032"/>
<comment type="caution">
    <text evidence="8">The sequence shown here is derived from an EMBL/GenBank/DDBJ whole genome shotgun (WGS) entry which is preliminary data.</text>
</comment>
<accession>R9GM75</accession>
<keyword evidence="9" id="KW-1185">Reference proteome</keyword>
<evidence type="ECO:0000256" key="6">
    <source>
        <dbReference type="SAM" id="SignalP"/>
    </source>
</evidence>
<protein>
    <recommendedName>
        <fullName evidence="3">beta-N-acetylhexosaminidase</fullName>
        <ecNumber evidence="3">3.2.1.52</ecNumber>
    </recommendedName>
</protein>
<dbReference type="GO" id="GO:0004563">
    <property type="term" value="F:beta-N-acetylhexosaminidase activity"/>
    <property type="evidence" value="ECO:0007669"/>
    <property type="project" value="UniProtKB-EC"/>
</dbReference>
<dbReference type="STRING" id="1150600.ADIARSV_4073"/>
<dbReference type="Pfam" id="PF00933">
    <property type="entry name" value="Glyco_hydro_3"/>
    <property type="match status" value="1"/>
</dbReference>
<dbReference type="Gene3D" id="3.20.20.300">
    <property type="entry name" value="Glycoside hydrolase, family 3, N-terminal domain"/>
    <property type="match status" value="1"/>
</dbReference>
<dbReference type="PANTHER" id="PTHR30480">
    <property type="entry name" value="BETA-HEXOSAMINIDASE-RELATED"/>
    <property type="match status" value="1"/>
</dbReference>
<feature type="domain" description="Glycoside hydrolase family 3 N-terminal" evidence="7">
    <location>
        <begin position="42"/>
        <end position="358"/>
    </location>
</feature>
<evidence type="ECO:0000256" key="4">
    <source>
        <dbReference type="ARBA" id="ARBA00022801"/>
    </source>
</evidence>
<proteinExistence type="inferred from homology"/>
<gene>
    <name evidence="8" type="ORF">ADIARSV_4073</name>
</gene>
<dbReference type="Proteomes" id="UP000014174">
    <property type="component" value="Unassembled WGS sequence"/>
</dbReference>
<dbReference type="eggNOG" id="COG1472">
    <property type="taxonomic scope" value="Bacteria"/>
</dbReference>
<dbReference type="InterPro" id="IPR001764">
    <property type="entry name" value="Glyco_hydro_3_N"/>
</dbReference>
<sequence>MKKLIIIAFLLSSTGLYAQRFLEVTPQSQHWADSTLKKLSRRQKIAQLMVIRTSTRSTKGVEFFEKDVLRYIRKYNIGSVCLFQGTSLQQALLINTLQQKAKTPLMVCVDGETGLGMRFSDVISFPDQLTIGAVQDPAIAYKTGQTIAAQCKRIGIQVDYAPVVDINNNPANPVINFRSFGEDKYKVASFGGSIMRGMQDNGIMACAKHFPGHGDVSVDSHLDLPVIMKSFAQLDELELFPFKALIREGVGSVMVAHLYIPAIDSTANRATSLSPNNVNKLLRHDLGFKGLTFTDALEMKGVAKYFPKGEASVLSLIAGNDMLCLPGDVEENIEKVRKSIRRKRQSWDDIDQKVNRVLLAKYNLGLSQVHKIDTISLAADLNAHTTALKKRGICPCINPTAKR</sequence>
<comment type="similarity">
    <text evidence="2">Belongs to the glycosyl hydrolase 3 family.</text>
</comment>
<evidence type="ECO:0000256" key="5">
    <source>
        <dbReference type="ARBA" id="ARBA00023295"/>
    </source>
</evidence>
<keyword evidence="4 8" id="KW-0378">Hydrolase</keyword>
<keyword evidence="5 8" id="KW-0326">Glycosidase</keyword>
<dbReference type="AlphaFoldDB" id="R9GM75"/>
<dbReference type="InterPro" id="IPR017853">
    <property type="entry name" value="GH"/>
</dbReference>
<keyword evidence="6" id="KW-0732">Signal</keyword>
<dbReference type="GO" id="GO:0005975">
    <property type="term" value="P:carbohydrate metabolic process"/>
    <property type="evidence" value="ECO:0007669"/>
    <property type="project" value="InterPro"/>
</dbReference>
<evidence type="ECO:0000313" key="9">
    <source>
        <dbReference type="Proteomes" id="UP000014174"/>
    </source>
</evidence>
<dbReference type="GO" id="GO:0009254">
    <property type="term" value="P:peptidoglycan turnover"/>
    <property type="evidence" value="ECO:0007669"/>
    <property type="project" value="TreeGrafter"/>
</dbReference>
<evidence type="ECO:0000256" key="2">
    <source>
        <dbReference type="ARBA" id="ARBA00005336"/>
    </source>
</evidence>